<keyword evidence="2" id="KW-1185">Reference proteome</keyword>
<protein>
    <submittedName>
        <fullName evidence="1">Uncharacterized protein</fullName>
    </submittedName>
</protein>
<dbReference type="EMBL" id="BMAT01002827">
    <property type="protein sequence ID" value="GFS15114.1"/>
    <property type="molecule type" value="Genomic_DNA"/>
</dbReference>
<organism evidence="1 2">
    <name type="scientific">Elysia marginata</name>
    <dbReference type="NCBI Taxonomy" id="1093978"/>
    <lineage>
        <taxon>Eukaryota</taxon>
        <taxon>Metazoa</taxon>
        <taxon>Spiralia</taxon>
        <taxon>Lophotrochozoa</taxon>
        <taxon>Mollusca</taxon>
        <taxon>Gastropoda</taxon>
        <taxon>Heterobranchia</taxon>
        <taxon>Euthyneura</taxon>
        <taxon>Panpulmonata</taxon>
        <taxon>Sacoglossa</taxon>
        <taxon>Placobranchoidea</taxon>
        <taxon>Plakobranchidae</taxon>
        <taxon>Elysia</taxon>
    </lineage>
</organism>
<dbReference type="AlphaFoldDB" id="A0AAV4IZG8"/>
<accession>A0AAV4IZG8</accession>
<reference evidence="1 2" key="1">
    <citation type="journal article" date="2021" name="Elife">
        <title>Chloroplast acquisition without the gene transfer in kleptoplastic sea slugs, Plakobranchus ocellatus.</title>
        <authorList>
            <person name="Maeda T."/>
            <person name="Takahashi S."/>
            <person name="Yoshida T."/>
            <person name="Shimamura S."/>
            <person name="Takaki Y."/>
            <person name="Nagai Y."/>
            <person name="Toyoda A."/>
            <person name="Suzuki Y."/>
            <person name="Arimoto A."/>
            <person name="Ishii H."/>
            <person name="Satoh N."/>
            <person name="Nishiyama T."/>
            <person name="Hasebe M."/>
            <person name="Maruyama T."/>
            <person name="Minagawa J."/>
            <person name="Obokata J."/>
            <person name="Shigenobu S."/>
        </authorList>
    </citation>
    <scope>NUCLEOTIDE SEQUENCE [LARGE SCALE GENOMIC DNA]</scope>
</reference>
<gene>
    <name evidence="1" type="ORF">ElyMa_001441200</name>
</gene>
<name>A0AAV4IZG8_9GAST</name>
<evidence type="ECO:0000313" key="2">
    <source>
        <dbReference type="Proteomes" id="UP000762676"/>
    </source>
</evidence>
<comment type="caution">
    <text evidence="1">The sequence shown here is derived from an EMBL/GenBank/DDBJ whole genome shotgun (WGS) entry which is preliminary data.</text>
</comment>
<evidence type="ECO:0000313" key="1">
    <source>
        <dbReference type="EMBL" id="GFS15114.1"/>
    </source>
</evidence>
<dbReference type="Proteomes" id="UP000762676">
    <property type="component" value="Unassembled WGS sequence"/>
</dbReference>
<proteinExistence type="predicted"/>
<sequence length="99" mass="11292">MCRPQLYQYGIAHITTLAISHSIDHDFSSLASYGTPLHHSDHINATSSAVCLCIDHHMSSLSILRSPVAVCLEIDQRFRSLPRYRSQFYVFWQCLEQPA</sequence>